<dbReference type="EMBL" id="JABXXR010000223">
    <property type="protein sequence ID" value="NVN41951.1"/>
    <property type="molecule type" value="Genomic_DNA"/>
</dbReference>
<dbReference type="Gene3D" id="3.40.640.10">
    <property type="entry name" value="Type I PLP-dependent aspartate aminotransferase-like (Major domain)"/>
    <property type="match status" value="1"/>
</dbReference>
<evidence type="ECO:0000256" key="1">
    <source>
        <dbReference type="SAM" id="MobiDB-lite"/>
    </source>
</evidence>
<keyword evidence="4" id="KW-1185">Reference proteome</keyword>
<dbReference type="InterPro" id="IPR051446">
    <property type="entry name" value="HTH_trans_reg/aminotransferase"/>
</dbReference>
<dbReference type="InterPro" id="IPR015424">
    <property type="entry name" value="PyrdxlP-dep_Trfase"/>
</dbReference>
<evidence type="ECO:0000259" key="2">
    <source>
        <dbReference type="Pfam" id="PF00155"/>
    </source>
</evidence>
<dbReference type="SUPFAM" id="SSF53383">
    <property type="entry name" value="PLP-dependent transferases"/>
    <property type="match status" value="1"/>
</dbReference>
<name>A0A850PKV1_9PROT</name>
<feature type="domain" description="Aminotransferase class I/classII large" evidence="2">
    <location>
        <begin position="72"/>
        <end position="393"/>
    </location>
</feature>
<dbReference type="Pfam" id="PF00155">
    <property type="entry name" value="Aminotran_1_2"/>
    <property type="match status" value="1"/>
</dbReference>
<accession>A0A850PKV1</accession>
<evidence type="ECO:0000313" key="4">
    <source>
        <dbReference type="Proteomes" id="UP000585665"/>
    </source>
</evidence>
<dbReference type="InterPro" id="IPR004839">
    <property type="entry name" value="Aminotransferase_I/II_large"/>
</dbReference>
<dbReference type="PANTHER" id="PTHR46577">
    <property type="entry name" value="HTH-TYPE TRANSCRIPTIONAL REGULATORY PROTEIN GABR"/>
    <property type="match status" value="1"/>
</dbReference>
<reference evidence="3 4" key="1">
    <citation type="submission" date="2020-06" db="EMBL/GenBank/DDBJ databases">
        <title>Description of novel acetic acid bacteria.</title>
        <authorList>
            <person name="Sombolestani A."/>
        </authorList>
    </citation>
    <scope>NUCLEOTIDE SEQUENCE [LARGE SCALE GENOMIC DNA]</scope>
    <source>
        <strain evidence="3 4">LMG 27010</strain>
    </source>
</reference>
<feature type="region of interest" description="Disordered" evidence="1">
    <location>
        <begin position="1"/>
        <end position="40"/>
    </location>
</feature>
<dbReference type="PANTHER" id="PTHR46577:SF1">
    <property type="entry name" value="HTH-TYPE TRANSCRIPTIONAL REGULATORY PROTEIN GABR"/>
    <property type="match status" value="1"/>
</dbReference>
<keyword evidence="3" id="KW-0808">Transferase</keyword>
<dbReference type="InterPro" id="IPR015421">
    <property type="entry name" value="PyrdxlP-dep_Trfase_major"/>
</dbReference>
<keyword evidence="3" id="KW-0032">Aminotransferase</keyword>
<dbReference type="GO" id="GO:0008483">
    <property type="term" value="F:transaminase activity"/>
    <property type="evidence" value="ECO:0007669"/>
    <property type="project" value="UniProtKB-KW"/>
</dbReference>
<dbReference type="CDD" id="cd00609">
    <property type="entry name" value="AAT_like"/>
    <property type="match status" value="1"/>
</dbReference>
<organism evidence="3 4">
    <name type="scientific">Ameyamaea chiangmaiensis</name>
    <dbReference type="NCBI Taxonomy" id="442969"/>
    <lineage>
        <taxon>Bacteria</taxon>
        <taxon>Pseudomonadati</taxon>
        <taxon>Pseudomonadota</taxon>
        <taxon>Alphaproteobacteria</taxon>
        <taxon>Acetobacterales</taxon>
        <taxon>Acetobacteraceae</taxon>
        <taxon>Ameyamaea</taxon>
    </lineage>
</organism>
<evidence type="ECO:0000313" key="3">
    <source>
        <dbReference type="EMBL" id="NVN41951.1"/>
    </source>
</evidence>
<dbReference type="RefSeq" id="WP_176614800.1">
    <property type="nucleotide sequence ID" value="NZ_JABXXR010000223.1"/>
</dbReference>
<dbReference type="AlphaFoldDB" id="A0A850PKV1"/>
<feature type="non-terminal residue" evidence="3">
    <location>
        <position position="1"/>
    </location>
</feature>
<dbReference type="GO" id="GO:0030170">
    <property type="term" value="F:pyridoxal phosphate binding"/>
    <property type="evidence" value="ECO:0007669"/>
    <property type="project" value="InterPro"/>
</dbReference>
<comment type="caution">
    <text evidence="3">The sequence shown here is derived from an EMBL/GenBank/DDBJ whole genome shotgun (WGS) entry which is preliminary data.</text>
</comment>
<proteinExistence type="predicted"/>
<sequence>TAPGAPTRVARLRPTPFPHAPTTAVSEPPQPYITQPSGQFRPGVPDLSAFPAPIWARCLGARTRGLRIHDLGYTEPAGLAELRAAIVEHAAASRGVLAQADQVLVLPSTAMAIDLLARLMQQHDQDRGHNRLRAWVEDPGYPVAQRLLRGAGAELIPVPVDAEGIDISRTPVGRPGLIYVSPSHQYPTGGTMSLPRRLALLDAAAQHGALILEDDYDSEFLYDDRPLACLQGIDRSERVAYLSTFSKVLAPGLRVAYAIVPRWLLGPALTLLQDTAGMVPVHTQAALADFMREGHLRAHVRRMRPVYAERMRVTAEALRAVCGAELDVGQGAVGLQLAAWFRDPAIDDTAIVRSLEERGVRLRALSALSIADPRPGLLIGIATATRSGAERLARLVLRLVEAQRPGHPG</sequence>
<dbReference type="Proteomes" id="UP000585665">
    <property type="component" value="Unassembled WGS sequence"/>
</dbReference>
<gene>
    <name evidence="3" type="ORF">HUK82_15490</name>
</gene>
<protein>
    <submittedName>
        <fullName evidence="3">PLP-dependent aminotransferase family protein</fullName>
    </submittedName>
</protein>